<keyword evidence="2" id="KW-1185">Reference proteome</keyword>
<dbReference type="Proteomes" id="UP000821845">
    <property type="component" value="Chromosome 10"/>
</dbReference>
<evidence type="ECO:0000313" key="2">
    <source>
        <dbReference type="Proteomes" id="UP000821845"/>
    </source>
</evidence>
<name>A0ACB7T989_HYAAI</name>
<protein>
    <submittedName>
        <fullName evidence="1">Uncharacterized protein</fullName>
    </submittedName>
</protein>
<gene>
    <name evidence="1" type="ORF">HPB50_020892</name>
</gene>
<proteinExistence type="predicted"/>
<accession>A0ACB7T989</accession>
<evidence type="ECO:0000313" key="1">
    <source>
        <dbReference type="EMBL" id="KAH6943395.1"/>
    </source>
</evidence>
<dbReference type="EMBL" id="CM023490">
    <property type="protein sequence ID" value="KAH6943395.1"/>
    <property type="molecule type" value="Genomic_DNA"/>
</dbReference>
<organism evidence="1 2">
    <name type="scientific">Hyalomma asiaticum</name>
    <name type="common">Tick</name>
    <dbReference type="NCBI Taxonomy" id="266040"/>
    <lineage>
        <taxon>Eukaryota</taxon>
        <taxon>Metazoa</taxon>
        <taxon>Ecdysozoa</taxon>
        <taxon>Arthropoda</taxon>
        <taxon>Chelicerata</taxon>
        <taxon>Arachnida</taxon>
        <taxon>Acari</taxon>
        <taxon>Parasitiformes</taxon>
        <taxon>Ixodida</taxon>
        <taxon>Ixodoidea</taxon>
        <taxon>Ixodidae</taxon>
        <taxon>Hyalomminae</taxon>
        <taxon>Hyalomma</taxon>
    </lineage>
</organism>
<sequence length="747" mass="82194">MIIGKSLDVHLLCQRGSDYLSKLHFDAASPAKVLSWCTDWASYADVLALACLQQKQVVVAASNVDWNDMIAGVSQLRKDCCPLITRVNVGEGCPANHLFRDLSSNMTNPVLFTGDTVWGNVTDTLNNWHSGRKPEVHAVRFTRLSGKSVFFGCILEQDQKAFGECASLDQNTFAQALHTLNSTYYITPVKEGMFASALSKRKVDVMIHSFGLTPDRYHHFYFTVNRFGHAVYYVEKRWKHQAAVFLGVFPWLFLLALYMVVSVSCFVLFNIYRGSGPMNGLGDVVLALMATTLSMSATIRDEHGRSRSGRLIMSCWMLACFSLTSYTKSLLTASLMARPVWEADDTVEKMSPKVERGRLIPCAENNSFMEVLLERADGSGSDVVDTMALATRKWARKKSDFTGTIEACLERTKRGTHMDCSKANGLGSGLSGTRVQVACVILSQKVYGNTCSSLDGNTLVDAFEKLNVTIVLKLIQRGLFTRLLRSGEVDIVASSVGLTALRYKHFDFTVNKFGQAVYFVQKKWKHQTDFVFSLLPWTSLLALSMVFVASSFALLNIRHGSAPMSGMGGVVLALVAYTLSFTSPLRGRHATSTTGRVVMGFWMLAGFSLAAYTRSLLTASLMAQPAWDADDTLDKMLPKVQQGRLLPCAESNSFFEVLLSTATGNASGVVNAMAKSAKRWARSKGDFTGSIQSCLERTRSGTHVFFSGGIDPCRHSKYYSSVTLGQEPIRTLVGGFRFGGITNAVRS</sequence>
<reference evidence="1" key="1">
    <citation type="submission" date="2020-05" db="EMBL/GenBank/DDBJ databases">
        <title>Large-scale comparative analyses of tick genomes elucidate their genetic diversity and vector capacities.</title>
        <authorList>
            <person name="Jia N."/>
            <person name="Wang J."/>
            <person name="Shi W."/>
            <person name="Du L."/>
            <person name="Sun Y."/>
            <person name="Zhan W."/>
            <person name="Jiang J."/>
            <person name="Wang Q."/>
            <person name="Zhang B."/>
            <person name="Ji P."/>
            <person name="Sakyi L.B."/>
            <person name="Cui X."/>
            <person name="Yuan T."/>
            <person name="Jiang B."/>
            <person name="Yang W."/>
            <person name="Lam T.T.-Y."/>
            <person name="Chang Q."/>
            <person name="Ding S."/>
            <person name="Wang X."/>
            <person name="Zhu J."/>
            <person name="Ruan X."/>
            <person name="Zhao L."/>
            <person name="Wei J."/>
            <person name="Que T."/>
            <person name="Du C."/>
            <person name="Cheng J."/>
            <person name="Dai P."/>
            <person name="Han X."/>
            <person name="Huang E."/>
            <person name="Gao Y."/>
            <person name="Liu J."/>
            <person name="Shao H."/>
            <person name="Ye R."/>
            <person name="Li L."/>
            <person name="Wei W."/>
            <person name="Wang X."/>
            <person name="Wang C."/>
            <person name="Yang T."/>
            <person name="Huo Q."/>
            <person name="Li W."/>
            <person name="Guo W."/>
            <person name="Chen H."/>
            <person name="Zhou L."/>
            <person name="Ni X."/>
            <person name="Tian J."/>
            <person name="Zhou Y."/>
            <person name="Sheng Y."/>
            <person name="Liu T."/>
            <person name="Pan Y."/>
            <person name="Xia L."/>
            <person name="Li J."/>
            <person name="Zhao F."/>
            <person name="Cao W."/>
        </authorList>
    </citation>
    <scope>NUCLEOTIDE SEQUENCE</scope>
    <source>
        <strain evidence="1">Hyas-2018</strain>
    </source>
</reference>
<comment type="caution">
    <text evidence="1">The sequence shown here is derived from an EMBL/GenBank/DDBJ whole genome shotgun (WGS) entry which is preliminary data.</text>
</comment>